<dbReference type="Pfam" id="PF08747">
    <property type="entry name" value="BrxB"/>
    <property type="match status" value="1"/>
</dbReference>
<protein>
    <recommendedName>
        <fullName evidence="3">DUF1788 domain-containing protein</fullName>
    </recommendedName>
</protein>
<dbReference type="AlphaFoldDB" id="A0A7W5ZZ19"/>
<gene>
    <name evidence="1" type="ORF">GGQ88_003975</name>
</gene>
<comment type="caution">
    <text evidence="1">The sequence shown here is derived from an EMBL/GenBank/DDBJ whole genome shotgun (WGS) entry which is preliminary data.</text>
</comment>
<proteinExistence type="predicted"/>
<dbReference type="InterPro" id="IPR014858">
    <property type="entry name" value="BrxB"/>
</dbReference>
<dbReference type="EMBL" id="JACICY010000019">
    <property type="protein sequence ID" value="MBB3862673.1"/>
    <property type="molecule type" value="Genomic_DNA"/>
</dbReference>
<keyword evidence="2" id="KW-1185">Reference proteome</keyword>
<dbReference type="Proteomes" id="UP000562395">
    <property type="component" value="Unassembled WGS sequence"/>
</dbReference>
<evidence type="ECO:0000313" key="2">
    <source>
        <dbReference type="Proteomes" id="UP000562395"/>
    </source>
</evidence>
<dbReference type="RefSeq" id="WP_183615133.1">
    <property type="nucleotide sequence ID" value="NZ_JACICY010000019.1"/>
</dbReference>
<evidence type="ECO:0000313" key="1">
    <source>
        <dbReference type="EMBL" id="MBB3862673.1"/>
    </source>
</evidence>
<reference evidence="1 2" key="1">
    <citation type="submission" date="2020-08" db="EMBL/GenBank/DDBJ databases">
        <title>Genomic Encyclopedia of Type Strains, Phase IV (KMG-IV): sequencing the most valuable type-strain genomes for metagenomic binning, comparative biology and taxonomic classification.</title>
        <authorList>
            <person name="Goeker M."/>
        </authorList>
    </citation>
    <scope>NUCLEOTIDE SEQUENCE [LARGE SCALE GENOMIC DNA]</scope>
    <source>
        <strain evidence="1 2">DSM 14552</strain>
    </source>
</reference>
<accession>A0A7W5ZZ19</accession>
<sequence length="191" mass="21691">MSSLRADFDELRERIRHGRELGHASFEPIYYLIFPPEQILEVKRQTPAWLAKLHQEGWDVHTFSIAESLWDLLQKDPFWSLCLAEDKASPLDWMRTNKALADIVTSGGGLLNRLAEALKPLEAKPNALLLVTDLEALHPFLRIGAIESQLQGQFHVPTVFLYPGVRTGKTRLKFLGFYPEDGNYRSVHVGG</sequence>
<evidence type="ECO:0008006" key="3">
    <source>
        <dbReference type="Google" id="ProtNLM"/>
    </source>
</evidence>
<organism evidence="1 2">
    <name type="scientific">Novosphingobium hassiacum</name>
    <dbReference type="NCBI Taxonomy" id="173676"/>
    <lineage>
        <taxon>Bacteria</taxon>
        <taxon>Pseudomonadati</taxon>
        <taxon>Pseudomonadota</taxon>
        <taxon>Alphaproteobacteria</taxon>
        <taxon>Sphingomonadales</taxon>
        <taxon>Sphingomonadaceae</taxon>
        <taxon>Novosphingobium</taxon>
    </lineage>
</organism>
<name>A0A7W5ZZ19_9SPHN</name>